<keyword evidence="5" id="KW-1185">Reference proteome</keyword>
<name>A0AAV5QHD4_9ASCO</name>
<dbReference type="PANTHER" id="PTHR10972:SF184">
    <property type="entry name" value="OXYSTEROL-BINDING PROTEIN HOMOLOG 4-RELATED"/>
    <property type="match status" value="1"/>
</dbReference>
<dbReference type="PANTHER" id="PTHR10972">
    <property type="entry name" value="OXYSTEROL-BINDING PROTEIN-RELATED"/>
    <property type="match status" value="1"/>
</dbReference>
<dbReference type="SUPFAM" id="SSF144000">
    <property type="entry name" value="Oxysterol-binding protein-like"/>
    <property type="match status" value="1"/>
</dbReference>
<dbReference type="GO" id="GO:0005829">
    <property type="term" value="C:cytosol"/>
    <property type="evidence" value="ECO:0007669"/>
    <property type="project" value="TreeGrafter"/>
</dbReference>
<dbReference type="AlphaFoldDB" id="A0AAV5QHD4"/>
<proteinExistence type="inferred from homology"/>
<dbReference type="GO" id="GO:0034727">
    <property type="term" value="P:piecemeal microautophagy of the nucleus"/>
    <property type="evidence" value="ECO:0007669"/>
    <property type="project" value="UniProtKB-ARBA"/>
</dbReference>
<evidence type="ECO:0000256" key="3">
    <source>
        <dbReference type="SAM" id="MobiDB-lite"/>
    </source>
</evidence>
<evidence type="ECO:0000313" key="4">
    <source>
        <dbReference type="EMBL" id="GMM34263.1"/>
    </source>
</evidence>
<feature type="compositionally biased region" description="Basic and acidic residues" evidence="3">
    <location>
        <begin position="328"/>
        <end position="345"/>
    </location>
</feature>
<dbReference type="InterPro" id="IPR018494">
    <property type="entry name" value="Oxysterol-bd_CS"/>
</dbReference>
<dbReference type="InterPro" id="IPR037239">
    <property type="entry name" value="OSBP_sf"/>
</dbReference>
<evidence type="ECO:0000256" key="1">
    <source>
        <dbReference type="ARBA" id="ARBA00008842"/>
    </source>
</evidence>
<comment type="similarity">
    <text evidence="1 2">Belongs to the OSBP family.</text>
</comment>
<evidence type="ECO:0000256" key="2">
    <source>
        <dbReference type="RuleBase" id="RU003844"/>
    </source>
</evidence>
<dbReference type="InterPro" id="IPR000648">
    <property type="entry name" value="Oxysterol-bd"/>
</dbReference>
<sequence>MSGNSASWKDFLKSIASFNGDLYTLTAPPFILSPVSLVEYSQFWCEHPELFLAPNFIGGKDAKDESTLLERQIAVTKWFIATLRSQYASRNETLGTEKKPLNPFLGEVFVGKWEDSSKEKKLGDTVLLSEQVSHHPPVTAYSIINEKNNTYLSGYNEVKTQIYATSLTLNVKQYGNAILEYRDLNENYLVTLPGLHIEGLLMASPYVELDGKSYIQSSSGYITVIEFSGKGWVSGKKNSFKAKIFKDKKSMDKKGTPECTISGQWSGSSSIYYGDKYKKTTPFYDAATSSPEHLKVKPISEQHSLESRKAWKDVAEAIKEGSFEKISESKSKLENAQREKRKQETDTNSPWKVRWFKEVDDSTIPALGQKSDQPFLNLCEIGGFSKYNVPSGTFNSDAKSKTAVHWRFNDEAFKNEKEIVI</sequence>
<accession>A0AAV5QHD4</accession>
<dbReference type="Pfam" id="PF01237">
    <property type="entry name" value="Oxysterol_BP"/>
    <property type="match status" value="2"/>
</dbReference>
<dbReference type="Gene3D" id="2.40.160.120">
    <property type="match status" value="1"/>
</dbReference>
<dbReference type="Proteomes" id="UP001360560">
    <property type="component" value="Unassembled WGS sequence"/>
</dbReference>
<dbReference type="Gene3D" id="6.10.250.1430">
    <property type="match status" value="1"/>
</dbReference>
<gene>
    <name evidence="4" type="ORF">DASC09_015880</name>
</gene>
<dbReference type="GO" id="GO:0016020">
    <property type="term" value="C:membrane"/>
    <property type="evidence" value="ECO:0007669"/>
    <property type="project" value="TreeGrafter"/>
</dbReference>
<dbReference type="GO" id="GO:0120015">
    <property type="term" value="F:sterol transfer activity"/>
    <property type="evidence" value="ECO:0007669"/>
    <property type="project" value="UniProtKB-ARBA"/>
</dbReference>
<comment type="caution">
    <text evidence="4">The sequence shown here is derived from an EMBL/GenBank/DDBJ whole genome shotgun (WGS) entry which is preliminary data.</text>
</comment>
<dbReference type="GeneID" id="90072242"/>
<dbReference type="PROSITE" id="PS01013">
    <property type="entry name" value="OSBP"/>
    <property type="match status" value="1"/>
</dbReference>
<protein>
    <submittedName>
        <fullName evidence="4">Oxysterol-binding protein</fullName>
    </submittedName>
</protein>
<reference evidence="4 5" key="1">
    <citation type="journal article" date="2023" name="Elife">
        <title>Identification of key yeast species and microbe-microbe interactions impacting larval growth of Drosophila in the wild.</title>
        <authorList>
            <person name="Mure A."/>
            <person name="Sugiura Y."/>
            <person name="Maeda R."/>
            <person name="Honda K."/>
            <person name="Sakurai N."/>
            <person name="Takahashi Y."/>
            <person name="Watada M."/>
            <person name="Katoh T."/>
            <person name="Gotoh A."/>
            <person name="Gotoh Y."/>
            <person name="Taniguchi I."/>
            <person name="Nakamura K."/>
            <person name="Hayashi T."/>
            <person name="Katayama T."/>
            <person name="Uemura T."/>
            <person name="Hattori Y."/>
        </authorList>
    </citation>
    <scope>NUCLEOTIDE SEQUENCE [LARGE SCALE GENOMIC DNA]</scope>
    <source>
        <strain evidence="4 5">SC-9</strain>
    </source>
</reference>
<dbReference type="RefSeq" id="XP_064851263.1">
    <property type="nucleotide sequence ID" value="XM_064995191.1"/>
</dbReference>
<organism evidence="4 5">
    <name type="scientific">Saccharomycopsis crataegensis</name>
    <dbReference type="NCBI Taxonomy" id="43959"/>
    <lineage>
        <taxon>Eukaryota</taxon>
        <taxon>Fungi</taxon>
        <taxon>Dikarya</taxon>
        <taxon>Ascomycota</taxon>
        <taxon>Saccharomycotina</taxon>
        <taxon>Saccharomycetes</taxon>
        <taxon>Saccharomycopsidaceae</taxon>
        <taxon>Saccharomycopsis</taxon>
    </lineage>
</organism>
<feature type="region of interest" description="Disordered" evidence="3">
    <location>
        <begin position="328"/>
        <end position="347"/>
    </location>
</feature>
<dbReference type="GO" id="GO:0008142">
    <property type="term" value="F:oxysterol binding"/>
    <property type="evidence" value="ECO:0007669"/>
    <property type="project" value="TreeGrafter"/>
</dbReference>
<dbReference type="EMBL" id="BTFZ01000002">
    <property type="protein sequence ID" value="GMM34263.1"/>
    <property type="molecule type" value="Genomic_DNA"/>
</dbReference>
<dbReference type="Gene3D" id="1.10.287.2720">
    <property type="match status" value="1"/>
</dbReference>
<dbReference type="GO" id="GO:0006897">
    <property type="term" value="P:endocytosis"/>
    <property type="evidence" value="ECO:0007669"/>
    <property type="project" value="UniProtKB-ARBA"/>
</dbReference>
<dbReference type="GO" id="GO:0006887">
    <property type="term" value="P:exocytosis"/>
    <property type="evidence" value="ECO:0007669"/>
    <property type="project" value="UniProtKB-ARBA"/>
</dbReference>
<dbReference type="GO" id="GO:0030011">
    <property type="term" value="P:maintenance of cell polarity"/>
    <property type="evidence" value="ECO:0007669"/>
    <property type="project" value="UniProtKB-ARBA"/>
</dbReference>
<dbReference type="Gene3D" id="3.30.70.3490">
    <property type="match status" value="1"/>
</dbReference>
<dbReference type="FunFam" id="2.40.160.120:FF:000010">
    <property type="entry name" value="Oxysterol-binding protein homolog 4"/>
    <property type="match status" value="1"/>
</dbReference>
<evidence type="ECO:0000313" key="5">
    <source>
        <dbReference type="Proteomes" id="UP001360560"/>
    </source>
</evidence>